<feature type="compositionally biased region" description="Basic and acidic residues" evidence="1">
    <location>
        <begin position="119"/>
        <end position="151"/>
    </location>
</feature>
<keyword evidence="2" id="KW-0472">Membrane</keyword>
<sequence>MSTSDQRGGAPLTRKQMREARLTGATTVITPEEADAAKNAQAATSAPATPQPDATDAAGVEEAAPVQEEPKPEPAVEHDQAEGSGAAPLTRRQIREQERVRTASVPLVEEEPAPPAPEQKSDQKPEPTAPEPHRSTRAEARGGAEKARATDEPIVSEVPRATPTPPAPIENPTSERDSAPAGSKESAPASDAPQTGADTDEGPHRPIVRRGFGEAVLSTDDAGSGPQRSFDELLSSDGGSQHSAPNALIFQQAPGVGSLSGPVAATGEILVTGSYELPEGLGSQGHARGTADGKEVDAVLVDGELPPASSPTPIAASSAISTIKPAGEVIRPPEPEKSNKLMIALTITAGALAVALVGALIVAITTGVFS</sequence>
<gene>
    <name evidence="3" type="ORF">K8F61_03005</name>
</gene>
<feature type="region of interest" description="Disordered" evidence="1">
    <location>
        <begin position="1"/>
        <end position="244"/>
    </location>
</feature>
<keyword evidence="2" id="KW-1133">Transmembrane helix</keyword>
<dbReference type="EMBL" id="CP082781">
    <property type="protein sequence ID" value="UGS27196.1"/>
    <property type="molecule type" value="Genomic_DNA"/>
</dbReference>
<feature type="compositionally biased region" description="Low complexity" evidence="1">
    <location>
        <begin position="37"/>
        <end position="58"/>
    </location>
</feature>
<evidence type="ECO:0000256" key="1">
    <source>
        <dbReference type="SAM" id="MobiDB-lite"/>
    </source>
</evidence>
<dbReference type="RefSeq" id="WP_231820627.1">
    <property type="nucleotide sequence ID" value="NZ_CP082781.1"/>
</dbReference>
<evidence type="ECO:0000313" key="4">
    <source>
        <dbReference type="Proteomes" id="UP001199642"/>
    </source>
</evidence>
<dbReference type="Proteomes" id="UP001199642">
    <property type="component" value="Chromosome"/>
</dbReference>
<organism evidence="3 4">
    <name type="scientific">Microbacterium resistens</name>
    <dbReference type="NCBI Taxonomy" id="156977"/>
    <lineage>
        <taxon>Bacteria</taxon>
        <taxon>Bacillati</taxon>
        <taxon>Actinomycetota</taxon>
        <taxon>Actinomycetes</taxon>
        <taxon>Micrococcales</taxon>
        <taxon>Microbacteriaceae</taxon>
        <taxon>Microbacterium</taxon>
    </lineage>
</organism>
<keyword evidence="4" id="KW-1185">Reference proteome</keyword>
<proteinExistence type="predicted"/>
<protein>
    <submittedName>
        <fullName evidence="3">Uncharacterized protein</fullName>
    </submittedName>
</protein>
<name>A0ABY3RWC6_9MICO</name>
<keyword evidence="2" id="KW-0812">Transmembrane</keyword>
<evidence type="ECO:0000256" key="2">
    <source>
        <dbReference type="SAM" id="Phobius"/>
    </source>
</evidence>
<feature type="compositionally biased region" description="Basic and acidic residues" evidence="1">
    <location>
        <begin position="68"/>
        <end position="81"/>
    </location>
</feature>
<evidence type="ECO:0000313" key="3">
    <source>
        <dbReference type="EMBL" id="UGS27196.1"/>
    </source>
</evidence>
<reference evidence="3 4" key="1">
    <citation type="submission" date="2023-01" db="EMBL/GenBank/DDBJ databases">
        <title>Characterization of estradiol degrading bacteria Microbacterium sp. MZT7 and reveal degrading genes through genome analysis.</title>
        <authorList>
            <person name="Hao P."/>
            <person name="Gao Y."/>
        </authorList>
    </citation>
    <scope>NUCLEOTIDE SEQUENCE [LARGE SCALE GENOMIC DNA]</scope>
    <source>
        <strain evidence="3 4">MZT7</strain>
    </source>
</reference>
<accession>A0ABY3RWC6</accession>
<feature type="transmembrane region" description="Helical" evidence="2">
    <location>
        <begin position="341"/>
        <end position="369"/>
    </location>
</feature>